<evidence type="ECO:0008006" key="3">
    <source>
        <dbReference type="Google" id="ProtNLM"/>
    </source>
</evidence>
<organism evidence="1 2">
    <name type="scientific">Popillia japonica</name>
    <name type="common">Japanese beetle</name>
    <dbReference type="NCBI Taxonomy" id="7064"/>
    <lineage>
        <taxon>Eukaryota</taxon>
        <taxon>Metazoa</taxon>
        <taxon>Ecdysozoa</taxon>
        <taxon>Arthropoda</taxon>
        <taxon>Hexapoda</taxon>
        <taxon>Insecta</taxon>
        <taxon>Pterygota</taxon>
        <taxon>Neoptera</taxon>
        <taxon>Endopterygota</taxon>
        <taxon>Coleoptera</taxon>
        <taxon>Polyphaga</taxon>
        <taxon>Scarabaeiformia</taxon>
        <taxon>Scarabaeidae</taxon>
        <taxon>Rutelinae</taxon>
        <taxon>Popillia</taxon>
    </lineage>
</organism>
<proteinExistence type="predicted"/>
<accession>A0AAW1LX45</accession>
<reference evidence="1 2" key="1">
    <citation type="journal article" date="2024" name="BMC Genomics">
        <title>De novo assembly and annotation of Popillia japonica's genome with initial clues to its potential as an invasive pest.</title>
        <authorList>
            <person name="Cucini C."/>
            <person name="Boschi S."/>
            <person name="Funari R."/>
            <person name="Cardaioli E."/>
            <person name="Iannotti N."/>
            <person name="Marturano G."/>
            <person name="Paoli F."/>
            <person name="Bruttini M."/>
            <person name="Carapelli A."/>
            <person name="Frati F."/>
            <person name="Nardi F."/>
        </authorList>
    </citation>
    <scope>NUCLEOTIDE SEQUENCE [LARGE SCALE GENOMIC DNA]</scope>
    <source>
        <strain evidence="1">DMR45628</strain>
    </source>
</reference>
<evidence type="ECO:0000313" key="1">
    <source>
        <dbReference type="EMBL" id="KAK9739786.1"/>
    </source>
</evidence>
<dbReference type="AlphaFoldDB" id="A0AAW1LX45"/>
<name>A0AAW1LX45_POPJA</name>
<sequence>MVYLNGALSTPKNIKHGVAQRSLLGPFIFSLFVNDLPQCISGQLVQYALGPFIFSLFVNDLPQCISGQLVQYANDTTLLYRGSNHQQLEERGHVMLSEANVWFASNKLFLNKEEANVWFASNKLFLNKEKTTELVFTSKRNKTPKSAGYAKLLGTILDTRLTWRDEVDALSKKLSSVLYAIRRIHSITNKETAIVAYHALLKSYPLYSMPSEEFTQ</sequence>
<gene>
    <name evidence="1" type="ORF">QE152_g8735</name>
</gene>
<dbReference type="EMBL" id="JASPKY010000071">
    <property type="protein sequence ID" value="KAK9739786.1"/>
    <property type="molecule type" value="Genomic_DNA"/>
</dbReference>
<protein>
    <recommendedName>
        <fullName evidence="3">Reverse transcriptase domain-containing protein</fullName>
    </recommendedName>
</protein>
<dbReference type="PANTHER" id="PTHR33332">
    <property type="entry name" value="REVERSE TRANSCRIPTASE DOMAIN-CONTAINING PROTEIN"/>
    <property type="match status" value="1"/>
</dbReference>
<keyword evidence="2" id="KW-1185">Reference proteome</keyword>
<comment type="caution">
    <text evidence="1">The sequence shown here is derived from an EMBL/GenBank/DDBJ whole genome shotgun (WGS) entry which is preliminary data.</text>
</comment>
<dbReference type="Proteomes" id="UP001458880">
    <property type="component" value="Unassembled WGS sequence"/>
</dbReference>
<evidence type="ECO:0000313" key="2">
    <source>
        <dbReference type="Proteomes" id="UP001458880"/>
    </source>
</evidence>